<comment type="caution">
    <text evidence="10">The sequence shown here is derived from an EMBL/GenBank/DDBJ whole genome shotgun (WGS) entry which is preliminary data.</text>
</comment>
<feature type="transmembrane region" description="Helical" evidence="8">
    <location>
        <begin position="135"/>
        <end position="156"/>
    </location>
</feature>
<feature type="transmembrane region" description="Helical" evidence="8">
    <location>
        <begin position="343"/>
        <end position="361"/>
    </location>
</feature>
<dbReference type="GO" id="GO:0043190">
    <property type="term" value="C:ATP-binding cassette (ABC) transporter complex"/>
    <property type="evidence" value="ECO:0007669"/>
    <property type="project" value="InterPro"/>
</dbReference>
<dbReference type="Proteomes" id="UP000185783">
    <property type="component" value="Unassembled WGS sequence"/>
</dbReference>
<sequence length="375" mass="41448">MTDNSSIAFVMKEAKEAMPAPITTTGPLAWTRENLFSSPLNTALTILSLIFLAWMVPGLVQWAFVDAVWVAGSIDECRQLSSEGACWAVITARFDQFMFGFYPEDLRWRPILAFVLLCVALLPVLWDAVPARKQLFAFSAVYPLVAFVLLWGDGWVFQSVSSSDFGGFLLTIIIGVTGISFSLPLGILLALGRNSNMPFIKIICVTFIEFIRGVPLITLLFVASTLLNYFLPPGTSFDLILRVLIMVTLFASAYMAEVIRGGLAALNKGQYEAADALGLTYWQSMYLIVLPQALKISIPGIVNTFIGLFKDTTLVSVIGLLDPLGIIQPILADSTWNGLVVELYVFVGLFFFAFCFAMSRYSMYLERKLSTGDRH</sequence>
<dbReference type="PROSITE" id="PS50928">
    <property type="entry name" value="ABC_TM1"/>
    <property type="match status" value="1"/>
</dbReference>
<evidence type="ECO:0000256" key="6">
    <source>
        <dbReference type="ARBA" id="ARBA00022989"/>
    </source>
</evidence>
<evidence type="ECO:0000256" key="8">
    <source>
        <dbReference type="RuleBase" id="RU363032"/>
    </source>
</evidence>
<keyword evidence="6 8" id="KW-1133">Transmembrane helix</keyword>
<comment type="similarity">
    <text evidence="2">Belongs to the binding-protein-dependent transport system permease family. HisMQ subfamily.</text>
</comment>
<comment type="subcellular location">
    <subcellularLocation>
        <location evidence="1">Cell inner membrane</location>
        <topology evidence="1">Multi-pass membrane protein</topology>
    </subcellularLocation>
    <subcellularLocation>
        <location evidence="8">Cell membrane</location>
        <topology evidence="8">Multi-pass membrane protein</topology>
    </subcellularLocation>
</comment>
<protein>
    <submittedName>
        <fullName evidence="10">Amino acid ABC transporter permease</fullName>
    </submittedName>
</protein>
<reference evidence="10 11" key="1">
    <citation type="submission" date="2016-03" db="EMBL/GenBank/DDBJ databases">
        <title>Genome sequence of Nesiotobacter sp. nov., a moderately halophilic alphaproteobacterium isolated from the Yellow Sea, China.</title>
        <authorList>
            <person name="Zhang G."/>
            <person name="Zhang R."/>
        </authorList>
    </citation>
    <scope>NUCLEOTIDE SEQUENCE [LARGE SCALE GENOMIC DNA]</scope>
    <source>
        <strain evidence="10 11">WB1-6</strain>
    </source>
</reference>
<keyword evidence="3 8" id="KW-0813">Transport</keyword>
<evidence type="ECO:0000256" key="3">
    <source>
        <dbReference type="ARBA" id="ARBA00022448"/>
    </source>
</evidence>
<dbReference type="InterPro" id="IPR000515">
    <property type="entry name" value="MetI-like"/>
</dbReference>
<evidence type="ECO:0000256" key="2">
    <source>
        <dbReference type="ARBA" id="ARBA00010072"/>
    </source>
</evidence>
<evidence type="ECO:0000259" key="9">
    <source>
        <dbReference type="PROSITE" id="PS50928"/>
    </source>
</evidence>
<dbReference type="InterPro" id="IPR035906">
    <property type="entry name" value="MetI-like_sf"/>
</dbReference>
<dbReference type="PANTHER" id="PTHR30614">
    <property type="entry name" value="MEMBRANE COMPONENT OF AMINO ACID ABC TRANSPORTER"/>
    <property type="match status" value="1"/>
</dbReference>
<gene>
    <name evidence="10" type="ORF">A3843_13375</name>
</gene>
<evidence type="ECO:0000256" key="1">
    <source>
        <dbReference type="ARBA" id="ARBA00004429"/>
    </source>
</evidence>
<dbReference type="AlphaFoldDB" id="A0A1U7JG41"/>
<dbReference type="GO" id="GO:0006865">
    <property type="term" value="P:amino acid transport"/>
    <property type="evidence" value="ECO:0007669"/>
    <property type="project" value="TreeGrafter"/>
</dbReference>
<feature type="transmembrane region" description="Helical" evidence="8">
    <location>
        <begin position="168"/>
        <end position="191"/>
    </location>
</feature>
<dbReference type="NCBIfam" id="TIGR01726">
    <property type="entry name" value="HEQRo_perm_3TM"/>
    <property type="match status" value="1"/>
</dbReference>
<dbReference type="CDD" id="cd06261">
    <property type="entry name" value="TM_PBP2"/>
    <property type="match status" value="1"/>
</dbReference>
<dbReference type="RefSeq" id="WP_028480840.1">
    <property type="nucleotide sequence ID" value="NZ_LVVZ01000019.1"/>
</dbReference>
<dbReference type="Pfam" id="PF00528">
    <property type="entry name" value="BPD_transp_1"/>
    <property type="match status" value="1"/>
</dbReference>
<keyword evidence="4" id="KW-1003">Cell membrane</keyword>
<keyword evidence="7 8" id="KW-0472">Membrane</keyword>
<proteinExistence type="inferred from homology"/>
<dbReference type="EMBL" id="LVVZ01000019">
    <property type="protein sequence ID" value="OKL43611.1"/>
    <property type="molecule type" value="Genomic_DNA"/>
</dbReference>
<dbReference type="InterPro" id="IPR043429">
    <property type="entry name" value="ArtM/GltK/GlnP/TcyL/YhdX-like"/>
</dbReference>
<evidence type="ECO:0000313" key="11">
    <source>
        <dbReference type="Proteomes" id="UP000185783"/>
    </source>
</evidence>
<feature type="transmembrane region" description="Helical" evidence="8">
    <location>
        <begin position="239"/>
        <end position="259"/>
    </location>
</feature>
<dbReference type="Gene3D" id="1.10.3720.10">
    <property type="entry name" value="MetI-like"/>
    <property type="match status" value="1"/>
</dbReference>
<dbReference type="GO" id="GO:0022857">
    <property type="term" value="F:transmembrane transporter activity"/>
    <property type="evidence" value="ECO:0007669"/>
    <property type="project" value="InterPro"/>
</dbReference>
<accession>A0A1U7JG41</accession>
<feature type="transmembrane region" description="Helical" evidence="8">
    <location>
        <begin position="313"/>
        <end position="331"/>
    </location>
</feature>
<feature type="transmembrane region" description="Helical" evidence="8">
    <location>
        <begin position="42"/>
        <end position="64"/>
    </location>
</feature>
<name>A0A1U7JG41_9HYPH</name>
<dbReference type="SUPFAM" id="SSF161098">
    <property type="entry name" value="MetI-like"/>
    <property type="match status" value="1"/>
</dbReference>
<keyword evidence="11" id="KW-1185">Reference proteome</keyword>
<dbReference type="PANTHER" id="PTHR30614:SF41">
    <property type="entry name" value="INNER MEMBRANE AMINO-ACID ABC TRANSPORTER PERMEASE PROTEIN YHDY"/>
    <property type="match status" value="1"/>
</dbReference>
<evidence type="ECO:0000256" key="4">
    <source>
        <dbReference type="ARBA" id="ARBA00022475"/>
    </source>
</evidence>
<dbReference type="STRING" id="197461.A3843_13375"/>
<feature type="transmembrane region" description="Helical" evidence="8">
    <location>
        <begin position="108"/>
        <end position="128"/>
    </location>
</feature>
<evidence type="ECO:0000256" key="7">
    <source>
        <dbReference type="ARBA" id="ARBA00023136"/>
    </source>
</evidence>
<evidence type="ECO:0000256" key="5">
    <source>
        <dbReference type="ARBA" id="ARBA00022692"/>
    </source>
</evidence>
<feature type="domain" description="ABC transmembrane type-1" evidence="9">
    <location>
        <begin position="168"/>
        <end position="362"/>
    </location>
</feature>
<feature type="transmembrane region" description="Helical" evidence="8">
    <location>
        <begin position="203"/>
        <end position="227"/>
    </location>
</feature>
<dbReference type="InterPro" id="IPR010065">
    <property type="entry name" value="AA_ABC_transptr_permease_3TM"/>
</dbReference>
<keyword evidence="5 8" id="KW-0812">Transmembrane</keyword>
<evidence type="ECO:0000313" key="10">
    <source>
        <dbReference type="EMBL" id="OKL43611.1"/>
    </source>
</evidence>
<organism evidence="10 11">
    <name type="scientific">Pseudovibrio exalbescens</name>
    <dbReference type="NCBI Taxonomy" id="197461"/>
    <lineage>
        <taxon>Bacteria</taxon>
        <taxon>Pseudomonadati</taxon>
        <taxon>Pseudomonadota</taxon>
        <taxon>Alphaproteobacteria</taxon>
        <taxon>Hyphomicrobiales</taxon>
        <taxon>Stappiaceae</taxon>
        <taxon>Pseudovibrio</taxon>
    </lineage>
</organism>